<evidence type="ECO:0000313" key="1">
    <source>
        <dbReference type="EMBL" id="CUX55622.1"/>
    </source>
</evidence>
<name>A0ABM9VKS5_9HYPH</name>
<protein>
    <submittedName>
        <fullName evidence="1">Uncharacterized protein</fullName>
    </submittedName>
</protein>
<proteinExistence type="predicted"/>
<dbReference type="EMBL" id="FBWH01000038">
    <property type="protein sequence ID" value="CUX55622.1"/>
    <property type="molecule type" value="Genomic_DNA"/>
</dbReference>
<accession>A0ABM9VKS5</accession>
<gene>
    <name evidence="1" type="ORF">AGR13a_Lc120175</name>
</gene>
<comment type="caution">
    <text evidence="1">The sequence shown here is derived from an EMBL/GenBank/DDBJ whole genome shotgun (WGS) entry which is preliminary data.</text>
</comment>
<dbReference type="Proteomes" id="UP000191812">
    <property type="component" value="Unassembled WGS sequence"/>
</dbReference>
<evidence type="ECO:0000313" key="2">
    <source>
        <dbReference type="Proteomes" id="UP000191812"/>
    </source>
</evidence>
<keyword evidence="2" id="KW-1185">Reference proteome</keyword>
<sequence>MGDMRAMITAAASSIEGPNNMTYQFMLIAKMVVMQNIAAAGRNPAAN</sequence>
<organism evidence="1 2">
    <name type="scientific">Agrobacterium genomosp. 13 str. CFBP 6927</name>
    <dbReference type="NCBI Taxonomy" id="1183428"/>
    <lineage>
        <taxon>Bacteria</taxon>
        <taxon>Pseudomonadati</taxon>
        <taxon>Pseudomonadota</taxon>
        <taxon>Alphaproteobacteria</taxon>
        <taxon>Hyphomicrobiales</taxon>
        <taxon>Rhizobiaceae</taxon>
        <taxon>Rhizobium/Agrobacterium group</taxon>
        <taxon>Agrobacterium</taxon>
        <taxon>Agrobacterium tumefaciens complex</taxon>
    </lineage>
</organism>
<reference evidence="1 2" key="1">
    <citation type="submission" date="2016-01" db="EMBL/GenBank/DDBJ databases">
        <authorList>
            <person name="Regsiter A."/>
            <person name="william w."/>
        </authorList>
    </citation>
    <scope>NUCLEOTIDE SEQUENCE [LARGE SCALE GENOMIC DNA]</scope>
    <source>
        <strain evidence="1 2">CFBP 6927</strain>
    </source>
</reference>